<dbReference type="InterPro" id="IPR029063">
    <property type="entry name" value="SAM-dependent_MTases_sf"/>
</dbReference>
<dbReference type="InterPro" id="IPR013216">
    <property type="entry name" value="Methyltransf_11"/>
</dbReference>
<organism evidence="2 3">
    <name type="scientific">Rhizobium leguminosarum bv. viciae</name>
    <dbReference type="NCBI Taxonomy" id="387"/>
    <lineage>
        <taxon>Bacteria</taxon>
        <taxon>Pseudomonadati</taxon>
        <taxon>Pseudomonadota</taxon>
        <taxon>Alphaproteobacteria</taxon>
        <taxon>Hyphomicrobiales</taxon>
        <taxon>Rhizobiaceae</taxon>
        <taxon>Rhizobium/Agrobacterium group</taxon>
        <taxon>Rhizobium</taxon>
    </lineage>
</organism>
<evidence type="ECO:0000313" key="3">
    <source>
        <dbReference type="Proteomes" id="UP000662259"/>
    </source>
</evidence>
<name>A0A8I2KJ40_RHILV</name>
<evidence type="ECO:0000313" key="2">
    <source>
        <dbReference type="EMBL" id="NKM50173.1"/>
    </source>
</evidence>
<keyword evidence="2" id="KW-0808">Transferase</keyword>
<protein>
    <submittedName>
        <fullName evidence="2">Methyltransferase domain-containing protein</fullName>
    </submittedName>
</protein>
<dbReference type="Proteomes" id="UP000662259">
    <property type="component" value="Unassembled WGS sequence"/>
</dbReference>
<dbReference type="Pfam" id="PF08241">
    <property type="entry name" value="Methyltransf_11"/>
    <property type="match status" value="1"/>
</dbReference>
<gene>
    <name evidence="2" type="ORF">GFL91_35740</name>
</gene>
<dbReference type="GO" id="GO:0008757">
    <property type="term" value="F:S-adenosylmethionine-dependent methyltransferase activity"/>
    <property type="evidence" value="ECO:0007669"/>
    <property type="project" value="InterPro"/>
</dbReference>
<dbReference type="Gene3D" id="3.40.50.150">
    <property type="entry name" value="Vaccinia Virus protein VP39"/>
    <property type="match status" value="1"/>
</dbReference>
<feature type="domain" description="Methyltransferase type 11" evidence="1">
    <location>
        <begin position="72"/>
        <end position="143"/>
    </location>
</feature>
<proteinExistence type="predicted"/>
<dbReference type="AlphaFoldDB" id="A0A8I2KJ40"/>
<dbReference type="EMBL" id="WIEZ01000034">
    <property type="protein sequence ID" value="NKM50173.1"/>
    <property type="molecule type" value="Genomic_DNA"/>
</dbReference>
<sequence length="241" mass="27272">MRRSSIDVDAPVFNLASGDVAAIKPPRLPLSFLWEFLVDGRTPARAMTDEAMRDYLPAVEGEGTIIELGAGSDYYKKFAQQTQKYLTSNLVPGFDMQLDMTKLDIPDNSAAALISVFAMEHLFEYEAAIKEQYRALVPGGRMLLIVPFMYYYHAAPDDFFRFSASALDRLLAPFKVLVRQPIGGRWLLFAEFLHEKKVMGSSKGFFARLALRCLAMPFLARALRQHDARYALCFAYLCEKK</sequence>
<keyword evidence="2" id="KW-0489">Methyltransferase</keyword>
<dbReference type="GO" id="GO:0032259">
    <property type="term" value="P:methylation"/>
    <property type="evidence" value="ECO:0007669"/>
    <property type="project" value="UniProtKB-KW"/>
</dbReference>
<comment type="caution">
    <text evidence="2">The sequence shown here is derived from an EMBL/GenBank/DDBJ whole genome shotgun (WGS) entry which is preliminary data.</text>
</comment>
<reference evidence="2" key="1">
    <citation type="submission" date="2019-10" db="EMBL/GenBank/DDBJ databases">
        <title>Rhizobium leguminosarum symbiovar viciae collection.</title>
        <authorList>
            <person name="Boivin S."/>
            <person name="Lepetit M."/>
        </authorList>
    </citation>
    <scope>NUCLEOTIDE SEQUENCE</scope>
    <source>
        <strain evidence="2">L143</strain>
    </source>
</reference>
<evidence type="ECO:0000259" key="1">
    <source>
        <dbReference type="Pfam" id="PF08241"/>
    </source>
</evidence>
<accession>A0A8I2KJ40</accession>
<dbReference type="SUPFAM" id="SSF53335">
    <property type="entry name" value="S-adenosyl-L-methionine-dependent methyltransferases"/>
    <property type="match status" value="1"/>
</dbReference>